<gene>
    <name evidence="1" type="ORF">H8S08_12020</name>
</gene>
<name>A0ABR7CPZ0_9BACT</name>
<evidence type="ECO:0000313" key="2">
    <source>
        <dbReference type="Proteomes" id="UP000636891"/>
    </source>
</evidence>
<reference evidence="1 2" key="1">
    <citation type="submission" date="2020-08" db="EMBL/GenBank/DDBJ databases">
        <title>Genome public.</title>
        <authorList>
            <person name="Liu C."/>
            <person name="Sun Q."/>
        </authorList>
    </citation>
    <scope>NUCLEOTIDE SEQUENCE [LARGE SCALE GENOMIC DNA]</scope>
    <source>
        <strain evidence="1 2">New-7</strain>
    </source>
</reference>
<proteinExistence type="predicted"/>
<keyword evidence="2" id="KW-1185">Reference proteome</keyword>
<evidence type="ECO:0000313" key="1">
    <source>
        <dbReference type="EMBL" id="MBC5617731.1"/>
    </source>
</evidence>
<sequence>MKKGILVVLAAATSVLGLRAQERAGHGEHAHPRNEAGLSLGAAYGIEHKEWAPAIHAHYFRTLAPHSRWALGAGIEFIPGEERHWEIGAGARFQVLNDLQLSLMPGISIVDKAKFSLHTEAVYEAIHLGGFHFGPVVGYAWTRDHSHVSAGVHAAFAF</sequence>
<organism evidence="1 2">
    <name type="scientific">Alistipes hominis</name>
    <dbReference type="NCBI Taxonomy" id="2763015"/>
    <lineage>
        <taxon>Bacteria</taxon>
        <taxon>Pseudomonadati</taxon>
        <taxon>Bacteroidota</taxon>
        <taxon>Bacteroidia</taxon>
        <taxon>Bacteroidales</taxon>
        <taxon>Rikenellaceae</taxon>
        <taxon>Alistipes</taxon>
    </lineage>
</organism>
<evidence type="ECO:0008006" key="3">
    <source>
        <dbReference type="Google" id="ProtNLM"/>
    </source>
</evidence>
<dbReference type="Proteomes" id="UP000636891">
    <property type="component" value="Unassembled WGS sequence"/>
</dbReference>
<dbReference type="EMBL" id="JACOOK010000008">
    <property type="protein sequence ID" value="MBC5617731.1"/>
    <property type="molecule type" value="Genomic_DNA"/>
</dbReference>
<protein>
    <recommendedName>
        <fullName evidence="3">Acyloxyacyl hydrolase</fullName>
    </recommendedName>
</protein>
<accession>A0ABR7CPZ0</accession>
<comment type="caution">
    <text evidence="1">The sequence shown here is derived from an EMBL/GenBank/DDBJ whole genome shotgun (WGS) entry which is preliminary data.</text>
</comment>
<dbReference type="RefSeq" id="WP_118657253.1">
    <property type="nucleotide sequence ID" value="NZ_JACOOK010000008.1"/>
</dbReference>